<evidence type="ECO:0000313" key="2">
    <source>
        <dbReference type="Proteomes" id="UP000036681"/>
    </source>
</evidence>
<feature type="region of interest" description="Disordered" evidence="1">
    <location>
        <begin position="15"/>
        <end position="61"/>
    </location>
</feature>
<keyword evidence="2" id="KW-1185">Reference proteome</keyword>
<dbReference type="AlphaFoldDB" id="A0A0M3IA37"/>
<sequence length="61" mass="6728">MASFHRTKTFLKNVFTKKSPSTRTAVEKIGQQSESPTPLSKEPSRTSLTIPDEVIEPPNGV</sequence>
<protein>
    <submittedName>
        <fullName evidence="3">Ovule protein</fullName>
    </submittedName>
</protein>
<name>A0A0M3IA37_ASCLU</name>
<dbReference type="WBParaSite" id="ALUE_0001439401-mRNA-1">
    <property type="protein sequence ID" value="ALUE_0001439401-mRNA-1"/>
    <property type="gene ID" value="ALUE_0001439401"/>
</dbReference>
<evidence type="ECO:0000313" key="3">
    <source>
        <dbReference type="WBParaSite" id="ALUE_0001439401-mRNA-1"/>
    </source>
</evidence>
<feature type="compositionally biased region" description="Polar residues" evidence="1">
    <location>
        <begin position="16"/>
        <end position="38"/>
    </location>
</feature>
<dbReference type="Proteomes" id="UP000036681">
    <property type="component" value="Unplaced"/>
</dbReference>
<evidence type="ECO:0000256" key="1">
    <source>
        <dbReference type="SAM" id="MobiDB-lite"/>
    </source>
</evidence>
<reference evidence="3" key="1">
    <citation type="submission" date="2017-02" db="UniProtKB">
        <authorList>
            <consortium name="WormBaseParasite"/>
        </authorList>
    </citation>
    <scope>IDENTIFICATION</scope>
</reference>
<organism evidence="2 3">
    <name type="scientific">Ascaris lumbricoides</name>
    <name type="common">Giant roundworm</name>
    <dbReference type="NCBI Taxonomy" id="6252"/>
    <lineage>
        <taxon>Eukaryota</taxon>
        <taxon>Metazoa</taxon>
        <taxon>Ecdysozoa</taxon>
        <taxon>Nematoda</taxon>
        <taxon>Chromadorea</taxon>
        <taxon>Rhabditida</taxon>
        <taxon>Spirurina</taxon>
        <taxon>Ascaridomorpha</taxon>
        <taxon>Ascaridoidea</taxon>
        <taxon>Ascarididae</taxon>
        <taxon>Ascaris</taxon>
    </lineage>
</organism>
<accession>A0A0M3IA37</accession>
<proteinExistence type="predicted"/>